<accession>M2XHK1</accession>
<organism evidence="1 2">
    <name type="scientific">Galdieria sulphuraria</name>
    <name type="common">Red alga</name>
    <dbReference type="NCBI Taxonomy" id="130081"/>
    <lineage>
        <taxon>Eukaryota</taxon>
        <taxon>Rhodophyta</taxon>
        <taxon>Bangiophyceae</taxon>
        <taxon>Galdieriales</taxon>
        <taxon>Galdieriaceae</taxon>
        <taxon>Galdieria</taxon>
    </lineage>
</organism>
<dbReference type="Proteomes" id="UP000030680">
    <property type="component" value="Unassembled WGS sequence"/>
</dbReference>
<dbReference type="KEGG" id="gsl:Gasu_30010"/>
<reference evidence="2" key="1">
    <citation type="journal article" date="2013" name="Science">
        <title>Gene transfer from bacteria and archaea facilitated evolution of an extremophilic eukaryote.</title>
        <authorList>
            <person name="Schonknecht G."/>
            <person name="Chen W.H."/>
            <person name="Ternes C.M."/>
            <person name="Barbier G.G."/>
            <person name="Shrestha R.P."/>
            <person name="Stanke M."/>
            <person name="Brautigam A."/>
            <person name="Baker B.J."/>
            <person name="Banfield J.F."/>
            <person name="Garavito R.M."/>
            <person name="Carr K."/>
            <person name="Wilkerson C."/>
            <person name="Rensing S.A."/>
            <person name="Gagneul D."/>
            <person name="Dickenson N.E."/>
            <person name="Oesterhelt C."/>
            <person name="Lercher M.J."/>
            <person name="Weber A.P."/>
        </authorList>
    </citation>
    <scope>NUCLEOTIDE SEQUENCE [LARGE SCALE GENOMIC DNA]</scope>
    <source>
        <strain evidence="2">074W</strain>
    </source>
</reference>
<dbReference type="Gramene" id="EME29562">
    <property type="protein sequence ID" value="EME29562"/>
    <property type="gene ID" value="Gasu_30010"/>
</dbReference>
<dbReference type="GeneID" id="17088345"/>
<dbReference type="InterPro" id="IPR018664">
    <property type="entry name" value="DUF2103_metal-binding"/>
</dbReference>
<dbReference type="EMBL" id="KB454507">
    <property type="protein sequence ID" value="EME29562.1"/>
    <property type="molecule type" value="Genomic_DNA"/>
</dbReference>
<dbReference type="Pfam" id="PF09876">
    <property type="entry name" value="DUF2103"/>
    <property type="match status" value="1"/>
</dbReference>
<evidence type="ECO:0000313" key="1">
    <source>
        <dbReference type="EMBL" id="EME29562.1"/>
    </source>
</evidence>
<protein>
    <submittedName>
        <fullName evidence="1">Uncharacterized protein</fullName>
    </submittedName>
</protein>
<name>M2XHK1_GALSU</name>
<dbReference type="RefSeq" id="XP_005706082.1">
    <property type="nucleotide sequence ID" value="XM_005706025.1"/>
</dbReference>
<gene>
    <name evidence="1" type="ORF">Gasu_30010</name>
</gene>
<proteinExistence type="predicted"/>
<dbReference type="OrthoDB" id="6092at2759"/>
<dbReference type="AlphaFoldDB" id="M2XHK1"/>
<keyword evidence="2" id="KW-1185">Reference proteome</keyword>
<evidence type="ECO:0000313" key="2">
    <source>
        <dbReference type="Proteomes" id="UP000030680"/>
    </source>
</evidence>
<sequence>MYISFVCPSVKESRLFFSSQAAERFQISVCPLPFVTRCSWVHPRFSLRTILNCCSVFCCINEAPKDREMEYQYLEETFGMRPSFMEKKQKARKYDPRLFWESFSKNEKTESKKVRLIRRKQETTRNVHKTTLANTESFSALEKPSKSNVWQGPTWTPKVKEPSRGKYLSTCPITQLVSLETSQNVALAYLDMPCSDSDLKKLLGVVKKVSFLKVTLILKGADSSVLANSMSFVEMVGKENCYIDTKSCFFQEKVVTPGQSCCVMLTCNENDATIASHSIQQIIQSLQNSTWKVQLYGWQEARQCLLNSCRKLPDSLISNEKYTAQISSPVSEILHESAFSANDGTKRNSVKEEKARIVVNHSTYIPGLIKSLELLSEEPCVQTIVPGRLRNGKSRSPHLLLRVTTTTPTGYKLLARKGTTVQEVFIVTSAERQFIEEVINKVNKEAS</sequence>